<dbReference type="Gramene" id="TRITD2Bv1G180730.6">
    <property type="protein sequence ID" value="TRITD2Bv1G180730.6"/>
    <property type="gene ID" value="TRITD2Bv1G180730"/>
</dbReference>
<feature type="compositionally biased region" description="Low complexity" evidence="1">
    <location>
        <begin position="65"/>
        <end position="77"/>
    </location>
</feature>
<evidence type="ECO:0000313" key="4">
    <source>
        <dbReference type="EMBL" id="VAH49407.1"/>
    </source>
</evidence>
<evidence type="ECO:0000313" key="5">
    <source>
        <dbReference type="Proteomes" id="UP000324705"/>
    </source>
</evidence>
<dbReference type="PANTHER" id="PTHR46634:SF3">
    <property type="entry name" value="M REDUCTASE II SUBUNIT GAMMA, PUTATIVE (DUF3741)-RELATED"/>
    <property type="match status" value="1"/>
</dbReference>
<dbReference type="Proteomes" id="UP000324705">
    <property type="component" value="Chromosome 2B"/>
</dbReference>
<evidence type="ECO:0008006" key="6">
    <source>
        <dbReference type="Google" id="ProtNLM"/>
    </source>
</evidence>
<protein>
    <recommendedName>
        <fullName evidence="6">DUF3741 domain-containing protein</fullName>
    </recommendedName>
</protein>
<name>A0A9R1PTQ3_TRITD</name>
<feature type="domain" description="DUF3741" evidence="3">
    <location>
        <begin position="92"/>
        <end position="113"/>
    </location>
</feature>
<feature type="region of interest" description="Disordered" evidence="1">
    <location>
        <begin position="669"/>
        <end position="727"/>
    </location>
</feature>
<dbReference type="PANTHER" id="PTHR46634">
    <property type="entry name" value="M REDUCTASE II SUBUNIT GAMMA, PUTATIVE (DUF3741)-RELATED"/>
    <property type="match status" value="1"/>
</dbReference>
<dbReference type="EMBL" id="LT934114">
    <property type="protein sequence ID" value="VAH49407.1"/>
    <property type="molecule type" value="Genomic_DNA"/>
</dbReference>
<feature type="compositionally biased region" description="Polar residues" evidence="1">
    <location>
        <begin position="391"/>
        <end position="405"/>
    </location>
</feature>
<evidence type="ECO:0000256" key="1">
    <source>
        <dbReference type="SAM" id="MobiDB-lite"/>
    </source>
</evidence>
<evidence type="ECO:0000259" key="3">
    <source>
        <dbReference type="Pfam" id="PF14383"/>
    </source>
</evidence>
<sequence>MLGGSVFSENKAMINLFELSTGMASTKTLSDRAHREDSPVRRGPTDIKRTVDPAKVCIEDKLETSTRSSLSSKSDASPMKKLLANEIAKEVESKRKPPSVVARLMGLEDDLPAQEQALHSAKSNLRRSHSHDKYAATKKALQQQEQRLYNKTTRGNHIGPKETVEFKDVHAVCEEPLTTHQLQDQTSLGGRSSQNKRDKRIEVVRQKFIQAKRLATDENFLHSKEFQEALEVLSSNKDLFLKFLEEPSSVFSNPLYGQHTMPAPPQTKCITVLKPFKSAENKGARESRTHRVDEENDFVMGKSHKRSHSAEDTFSKPNRIVVLKPSPGKPNRAHARLTPRSSPFEPIQRTAFLGDLQDGTSTLGCTEVSGASVQYLPEDRRRRDESLLSSVYSNGYNGDESSLSRSEGDNIDDGGSLSDSEVVSPVSRHSWDYIKRYSSTYSSSTHSRASHSHSAESSVIKEAKRRLSERWTTVACDEISQEVKLPRTSRTLGDMLSIRETEKEETVAVINSASSSRSCGTKNELAMQASSVSTLSEDETRESSPRNLARSKSLPVSAAMFDNMVVSANSQGCETPKVDARQGKGKLSFKGKVSSFFFPRSKRLAEEKTTLPSDSFGEKVQVTFLDDKRSETNSDLQFDEQIAFCNDKADNSTIPTNCSLNQDVGSMEAHVSTDCPSGYNDELRSNAGLKSMRDQPSPTSVPDASLEDSNTNEPESSRSTSACNESKSCLTISCN</sequence>
<accession>A0A9R1PTQ3</accession>
<reference evidence="4 5" key="1">
    <citation type="submission" date="2017-09" db="EMBL/GenBank/DDBJ databases">
        <authorList>
            <consortium name="International Durum Wheat Genome Sequencing Consortium (IDWGSC)"/>
            <person name="Milanesi L."/>
        </authorList>
    </citation>
    <scope>NUCLEOTIDE SEQUENCE [LARGE SCALE GENOMIC DNA]</scope>
    <source>
        <strain evidence="5">cv. Svevo</strain>
    </source>
</reference>
<dbReference type="AlphaFoldDB" id="A0A9R1PTQ3"/>
<feature type="region of interest" description="Disordered" evidence="1">
    <location>
        <begin position="28"/>
        <end position="52"/>
    </location>
</feature>
<dbReference type="InterPro" id="IPR032795">
    <property type="entry name" value="DUF3741-assoc"/>
</dbReference>
<dbReference type="InterPro" id="IPR022212">
    <property type="entry name" value="DUF3741"/>
</dbReference>
<feature type="compositionally biased region" description="Basic and acidic residues" evidence="1">
    <location>
        <begin position="29"/>
        <end position="52"/>
    </location>
</feature>
<dbReference type="Pfam" id="PF12552">
    <property type="entry name" value="DUF3741"/>
    <property type="match status" value="1"/>
</dbReference>
<feature type="region of interest" description="Disordered" evidence="1">
    <location>
        <begin position="391"/>
        <end position="422"/>
    </location>
</feature>
<feature type="region of interest" description="Disordered" evidence="1">
    <location>
        <begin position="442"/>
        <end position="462"/>
    </location>
</feature>
<gene>
    <name evidence="4" type="ORF">TRITD_2Bv1G180730</name>
</gene>
<keyword evidence="5" id="KW-1185">Reference proteome</keyword>
<dbReference type="Pfam" id="PF14383">
    <property type="entry name" value="VARLMGL"/>
    <property type="match status" value="1"/>
</dbReference>
<feature type="region of interest" description="Disordered" evidence="1">
    <location>
        <begin position="322"/>
        <end position="345"/>
    </location>
</feature>
<feature type="region of interest" description="Disordered" evidence="1">
    <location>
        <begin position="513"/>
        <end position="551"/>
    </location>
</feature>
<feature type="compositionally biased region" description="Polar residues" evidence="1">
    <location>
        <begin position="694"/>
        <end position="727"/>
    </location>
</feature>
<feature type="region of interest" description="Disordered" evidence="1">
    <location>
        <begin position="59"/>
        <end position="78"/>
    </location>
</feature>
<proteinExistence type="predicted"/>
<organism evidence="4 5">
    <name type="scientific">Triticum turgidum subsp. durum</name>
    <name type="common">Durum wheat</name>
    <name type="synonym">Triticum durum</name>
    <dbReference type="NCBI Taxonomy" id="4567"/>
    <lineage>
        <taxon>Eukaryota</taxon>
        <taxon>Viridiplantae</taxon>
        <taxon>Streptophyta</taxon>
        <taxon>Embryophyta</taxon>
        <taxon>Tracheophyta</taxon>
        <taxon>Spermatophyta</taxon>
        <taxon>Magnoliopsida</taxon>
        <taxon>Liliopsida</taxon>
        <taxon>Poales</taxon>
        <taxon>Poaceae</taxon>
        <taxon>BOP clade</taxon>
        <taxon>Pooideae</taxon>
        <taxon>Triticodae</taxon>
        <taxon>Triticeae</taxon>
        <taxon>Triticinae</taxon>
        <taxon>Triticum</taxon>
    </lineage>
</organism>
<feature type="domain" description="DUF3741" evidence="2">
    <location>
        <begin position="205"/>
        <end position="249"/>
    </location>
</feature>
<evidence type="ECO:0000259" key="2">
    <source>
        <dbReference type="Pfam" id="PF12552"/>
    </source>
</evidence>